<evidence type="ECO:0000313" key="1">
    <source>
        <dbReference type="EMBL" id="KAJ1352170.1"/>
    </source>
</evidence>
<gene>
    <name evidence="1" type="ORF">KIN20_008374</name>
</gene>
<reference evidence="1" key="1">
    <citation type="submission" date="2021-06" db="EMBL/GenBank/DDBJ databases">
        <title>Parelaphostrongylus tenuis whole genome reference sequence.</title>
        <authorList>
            <person name="Garwood T.J."/>
            <person name="Larsen P.A."/>
            <person name="Fountain-Jones N.M."/>
            <person name="Garbe J.R."/>
            <person name="Macchietto M.G."/>
            <person name="Kania S.A."/>
            <person name="Gerhold R.W."/>
            <person name="Richards J.E."/>
            <person name="Wolf T.M."/>
        </authorList>
    </citation>
    <scope>NUCLEOTIDE SEQUENCE</scope>
    <source>
        <strain evidence="1">MNPRO001-30</strain>
        <tissue evidence="1">Meninges</tissue>
    </source>
</reference>
<proteinExistence type="predicted"/>
<dbReference type="AlphaFoldDB" id="A0AAD5M4S0"/>
<sequence length="151" mass="17299">MILLTAIARQFEPYSNGYSIVVTDRKRTVVKECRFDGYTLMSNVLKTLFSPLSLTAMYFEHHEISKWHSMIQESFATTITLSKCGHQNVLYIHNYMLRLRLLFLCILVGPLHLMCVKYNLESACSVNGVQDSHIEVNNPSAVTQQSPRIVE</sequence>
<protein>
    <submittedName>
        <fullName evidence="1">Uncharacterized protein</fullName>
    </submittedName>
</protein>
<comment type="caution">
    <text evidence="1">The sequence shown here is derived from an EMBL/GenBank/DDBJ whole genome shotgun (WGS) entry which is preliminary data.</text>
</comment>
<dbReference type="Proteomes" id="UP001196413">
    <property type="component" value="Unassembled WGS sequence"/>
</dbReference>
<keyword evidence="2" id="KW-1185">Reference proteome</keyword>
<organism evidence="1 2">
    <name type="scientific">Parelaphostrongylus tenuis</name>
    <name type="common">Meningeal worm</name>
    <dbReference type="NCBI Taxonomy" id="148309"/>
    <lineage>
        <taxon>Eukaryota</taxon>
        <taxon>Metazoa</taxon>
        <taxon>Ecdysozoa</taxon>
        <taxon>Nematoda</taxon>
        <taxon>Chromadorea</taxon>
        <taxon>Rhabditida</taxon>
        <taxon>Rhabditina</taxon>
        <taxon>Rhabditomorpha</taxon>
        <taxon>Strongyloidea</taxon>
        <taxon>Metastrongylidae</taxon>
        <taxon>Parelaphostrongylus</taxon>
    </lineage>
</organism>
<evidence type="ECO:0000313" key="2">
    <source>
        <dbReference type="Proteomes" id="UP001196413"/>
    </source>
</evidence>
<name>A0AAD5M4S0_PARTN</name>
<dbReference type="EMBL" id="JAHQIW010001321">
    <property type="protein sequence ID" value="KAJ1352170.1"/>
    <property type="molecule type" value="Genomic_DNA"/>
</dbReference>
<accession>A0AAD5M4S0</accession>